<comment type="subcellular location">
    <subcellularLocation>
        <location evidence="1 7">Cell membrane</location>
        <topology evidence="1 7">Multi-pass membrane protein</topology>
    </subcellularLocation>
</comment>
<evidence type="ECO:0000313" key="10">
    <source>
        <dbReference type="Proteomes" id="UP001521181"/>
    </source>
</evidence>
<keyword evidence="3" id="KW-1003">Cell membrane</keyword>
<gene>
    <name evidence="9" type="ORF">LZA78_09415</name>
</gene>
<feature type="transmembrane region" description="Helical" evidence="7">
    <location>
        <begin position="449"/>
        <end position="471"/>
    </location>
</feature>
<dbReference type="RefSeq" id="WP_233676678.1">
    <property type="nucleotide sequence ID" value="NZ_JAJUOS010000006.1"/>
</dbReference>
<dbReference type="InterPro" id="IPR035906">
    <property type="entry name" value="MetI-like_sf"/>
</dbReference>
<sequence length="533" mass="55992">MIWLRALVAMLIGAPVLVGVGLTLAAAWGADWAAVLAQPGLWGGLRLTLVTGIGATVLSLALSVPFGLWIMGRPWAARWLAPMLAVPHAALAIGLAFLIAPSGWFGRALAQVLGWAVPPAWPLPGDPYGAALVLGLVLKELPFLLLMTLASASQVDVTGQMAVGRSLGYAPGRVWTRVIWPQLYPGLRLPVFIVLAYGLSVVDMALILGPSHPPTLAVQILRLYTAPEMRQAEASVLAIGLVAMTAALAGIWWLAERACTAFGLMALRRGRRGIARRWPGSVVMAAQGGLFATAIAVLALWSISGSWRFPDRWPEGLSLALWARGDWIAVALRSFWLGLASVSLALTLAVAVLEGEHRAGRPLRLGAIIVAPLLLPQIGFLQGLTTGFLWLGLPAGPLAVIWAEVLFVFPYVLLSLGGPWRALDPDQLRAAASLGAGPWRQLWRVRLPLLARPIAAAAAVGFAVSVAQYLAVLLPGAGRVATLTTEAVALASGADRRVAAVYGLAQAVLPLLAFALALAWPAYGRGGSGGRAP</sequence>
<dbReference type="Proteomes" id="UP001521181">
    <property type="component" value="Unassembled WGS sequence"/>
</dbReference>
<evidence type="ECO:0000256" key="7">
    <source>
        <dbReference type="RuleBase" id="RU363032"/>
    </source>
</evidence>
<accession>A0ABS8YYK8</accession>
<comment type="caution">
    <text evidence="9">The sequence shown here is derived from an EMBL/GenBank/DDBJ whole genome shotgun (WGS) entry which is preliminary data.</text>
</comment>
<dbReference type="InterPro" id="IPR000515">
    <property type="entry name" value="MetI-like"/>
</dbReference>
<feature type="domain" description="ABC transmembrane type-1" evidence="8">
    <location>
        <begin position="331"/>
        <end position="517"/>
    </location>
</feature>
<keyword evidence="4 7" id="KW-0812">Transmembrane</keyword>
<feature type="transmembrane region" description="Helical" evidence="7">
    <location>
        <begin position="128"/>
        <end position="152"/>
    </location>
</feature>
<feature type="transmembrane region" description="Helical" evidence="7">
    <location>
        <begin position="79"/>
        <end position="100"/>
    </location>
</feature>
<keyword evidence="10" id="KW-1185">Reference proteome</keyword>
<reference evidence="9 10" key="1">
    <citation type="submission" date="2021-12" db="EMBL/GenBank/DDBJ databases">
        <title>Sinirhodobacter sp. WL0062 is a bacterium isolated from seawater.</title>
        <authorList>
            <person name="Wang L."/>
            <person name="He W."/>
            <person name="Zhang D.-F."/>
        </authorList>
    </citation>
    <scope>NUCLEOTIDE SEQUENCE [LARGE SCALE GENOMIC DNA]</scope>
    <source>
        <strain evidence="9 10">WL0062</strain>
    </source>
</reference>
<evidence type="ECO:0000256" key="5">
    <source>
        <dbReference type="ARBA" id="ARBA00022989"/>
    </source>
</evidence>
<evidence type="ECO:0000256" key="4">
    <source>
        <dbReference type="ARBA" id="ARBA00022692"/>
    </source>
</evidence>
<name>A0ABS8YYK8_9RHOB</name>
<dbReference type="PANTHER" id="PTHR30183">
    <property type="entry name" value="MOLYBDENUM TRANSPORT SYSTEM PERMEASE PROTEIN MODB"/>
    <property type="match status" value="1"/>
</dbReference>
<protein>
    <submittedName>
        <fullName evidence="9">ABC transporter permease subunit</fullName>
    </submittedName>
</protein>
<keyword evidence="2 7" id="KW-0813">Transport</keyword>
<feature type="transmembrane region" description="Helical" evidence="7">
    <location>
        <begin position="49"/>
        <end position="72"/>
    </location>
</feature>
<proteinExistence type="inferred from homology"/>
<feature type="transmembrane region" description="Helical" evidence="7">
    <location>
        <begin position="234"/>
        <end position="255"/>
    </location>
</feature>
<feature type="transmembrane region" description="Helical" evidence="7">
    <location>
        <begin position="499"/>
        <end position="523"/>
    </location>
</feature>
<feature type="transmembrane region" description="Helical" evidence="7">
    <location>
        <begin position="278"/>
        <end position="303"/>
    </location>
</feature>
<keyword evidence="6 7" id="KW-0472">Membrane</keyword>
<feature type="transmembrane region" description="Helical" evidence="7">
    <location>
        <begin position="327"/>
        <end position="353"/>
    </location>
</feature>
<evidence type="ECO:0000256" key="2">
    <source>
        <dbReference type="ARBA" id="ARBA00022448"/>
    </source>
</evidence>
<evidence type="ECO:0000313" key="9">
    <source>
        <dbReference type="EMBL" id="MCE5973697.1"/>
    </source>
</evidence>
<evidence type="ECO:0000256" key="6">
    <source>
        <dbReference type="ARBA" id="ARBA00023136"/>
    </source>
</evidence>
<comment type="similarity">
    <text evidence="7">Belongs to the binding-protein-dependent transport system permease family.</text>
</comment>
<dbReference type="PROSITE" id="PS50928">
    <property type="entry name" value="ABC_TM1"/>
    <property type="match status" value="2"/>
</dbReference>
<organism evidence="9 10">
    <name type="scientific">Rhodobacter flavimaris</name>
    <dbReference type="NCBI Taxonomy" id="2907145"/>
    <lineage>
        <taxon>Bacteria</taxon>
        <taxon>Pseudomonadati</taxon>
        <taxon>Pseudomonadota</taxon>
        <taxon>Alphaproteobacteria</taxon>
        <taxon>Rhodobacterales</taxon>
        <taxon>Rhodobacter group</taxon>
        <taxon>Rhodobacter</taxon>
    </lineage>
</organism>
<dbReference type="SUPFAM" id="SSF161098">
    <property type="entry name" value="MetI-like"/>
    <property type="match status" value="2"/>
</dbReference>
<feature type="transmembrane region" description="Helical" evidence="7">
    <location>
        <begin position="399"/>
        <end position="420"/>
    </location>
</feature>
<keyword evidence="5 7" id="KW-1133">Transmembrane helix</keyword>
<dbReference type="Gene3D" id="1.10.3720.10">
    <property type="entry name" value="MetI-like"/>
    <property type="match status" value="2"/>
</dbReference>
<dbReference type="PANTHER" id="PTHR30183:SF6">
    <property type="entry name" value="INNER MEMBRANE ABC TRANSPORTER PERMEASE PROTEIN YNJC"/>
    <property type="match status" value="1"/>
</dbReference>
<evidence type="ECO:0000256" key="1">
    <source>
        <dbReference type="ARBA" id="ARBA00004651"/>
    </source>
</evidence>
<feature type="domain" description="ABC transmembrane type-1" evidence="8">
    <location>
        <begin position="45"/>
        <end position="252"/>
    </location>
</feature>
<dbReference type="CDD" id="cd06261">
    <property type="entry name" value="TM_PBP2"/>
    <property type="match status" value="1"/>
</dbReference>
<dbReference type="Pfam" id="PF00528">
    <property type="entry name" value="BPD_transp_1"/>
    <property type="match status" value="1"/>
</dbReference>
<feature type="transmembrane region" description="Helical" evidence="7">
    <location>
        <begin position="187"/>
        <end position="208"/>
    </location>
</feature>
<evidence type="ECO:0000259" key="8">
    <source>
        <dbReference type="PROSITE" id="PS50928"/>
    </source>
</evidence>
<dbReference type="EMBL" id="JAJUOS010000006">
    <property type="protein sequence ID" value="MCE5973697.1"/>
    <property type="molecule type" value="Genomic_DNA"/>
</dbReference>
<evidence type="ECO:0000256" key="3">
    <source>
        <dbReference type="ARBA" id="ARBA00022475"/>
    </source>
</evidence>
<feature type="transmembrane region" description="Helical" evidence="7">
    <location>
        <begin position="365"/>
        <end position="393"/>
    </location>
</feature>